<keyword evidence="3" id="KW-1185">Reference proteome</keyword>
<feature type="compositionally biased region" description="Gly residues" evidence="1">
    <location>
        <begin position="271"/>
        <end position="287"/>
    </location>
</feature>
<dbReference type="AlphaFoldDB" id="A0A176WEM6"/>
<dbReference type="SMART" id="SM00384">
    <property type="entry name" value="AT_hook"/>
    <property type="match status" value="3"/>
</dbReference>
<dbReference type="Proteomes" id="UP000077202">
    <property type="component" value="Unassembled WGS sequence"/>
</dbReference>
<evidence type="ECO:0000313" key="3">
    <source>
        <dbReference type="Proteomes" id="UP000077202"/>
    </source>
</evidence>
<reference evidence="2" key="1">
    <citation type="submission" date="2016-03" db="EMBL/GenBank/DDBJ databases">
        <title>Mechanisms controlling the formation of the plant cell surface in tip-growing cells are functionally conserved among land plants.</title>
        <authorList>
            <person name="Honkanen S."/>
            <person name="Jones V.A."/>
            <person name="Morieri G."/>
            <person name="Champion C."/>
            <person name="Hetherington A.J."/>
            <person name="Kelly S."/>
            <person name="Saint-Marcoux D."/>
            <person name="Proust H."/>
            <person name="Prescott H."/>
            <person name="Dolan L."/>
        </authorList>
    </citation>
    <scope>NUCLEOTIDE SEQUENCE [LARGE SCALE GENOMIC DNA]</scope>
    <source>
        <tissue evidence="2">Whole gametophyte</tissue>
    </source>
</reference>
<dbReference type="InterPro" id="IPR017956">
    <property type="entry name" value="AT_hook_DNA-bd_motif"/>
</dbReference>
<sequence>MDLRGLYRGGTYSSDSSGGQPPNNLPRGHAAPKTTRPRRPRPIDDDESGPDDGPLAWKTTGPRRPRLRRYYEQVVRPTILPDITPDSSERYPGLYRSAIQAIFMIEDSGETIRPGQSLDNNVTAGSQPAVQISEQSLQRVLNKIDSGGAQSAADRKGKAVAQQTVSRKRGRPRKNTVPSYALVTVPPQAGAVAAQDGAESDDEPPKKRRGRPPKNTAPVNSVPPVNPTALAVWQPPAGAVAAQNQPEKRKPGRPRKNPVPSYALVTVPPQAGGGTGAAQAQAGGGTGAASSSQLQLVPSSADLGMGPFLLQAQRRSARQKAQVVRYDYVTTETSRRKARPLQ</sequence>
<proteinExistence type="predicted"/>
<dbReference type="PRINTS" id="PR00929">
    <property type="entry name" value="ATHOOK"/>
</dbReference>
<evidence type="ECO:0000256" key="1">
    <source>
        <dbReference type="SAM" id="MobiDB-lite"/>
    </source>
</evidence>
<name>A0A176WEM6_MARPO</name>
<feature type="compositionally biased region" description="Polar residues" evidence="1">
    <location>
        <begin position="11"/>
        <end position="22"/>
    </location>
</feature>
<evidence type="ECO:0000313" key="2">
    <source>
        <dbReference type="EMBL" id="OAE30725.1"/>
    </source>
</evidence>
<organism evidence="2 3">
    <name type="scientific">Marchantia polymorpha subsp. ruderalis</name>
    <dbReference type="NCBI Taxonomy" id="1480154"/>
    <lineage>
        <taxon>Eukaryota</taxon>
        <taxon>Viridiplantae</taxon>
        <taxon>Streptophyta</taxon>
        <taxon>Embryophyta</taxon>
        <taxon>Marchantiophyta</taxon>
        <taxon>Marchantiopsida</taxon>
        <taxon>Marchantiidae</taxon>
        <taxon>Marchantiales</taxon>
        <taxon>Marchantiaceae</taxon>
        <taxon>Marchantia</taxon>
    </lineage>
</organism>
<protein>
    <submittedName>
        <fullName evidence="2">Uncharacterized protein</fullName>
    </submittedName>
</protein>
<dbReference type="GO" id="GO:0003677">
    <property type="term" value="F:DNA binding"/>
    <property type="evidence" value="ECO:0007669"/>
    <property type="project" value="InterPro"/>
</dbReference>
<accession>A0A176WEM6</accession>
<feature type="region of interest" description="Disordered" evidence="1">
    <location>
        <begin position="146"/>
        <end position="293"/>
    </location>
</feature>
<dbReference type="EMBL" id="LVLJ01001262">
    <property type="protein sequence ID" value="OAE30725.1"/>
    <property type="molecule type" value="Genomic_DNA"/>
</dbReference>
<gene>
    <name evidence="2" type="ORF">AXG93_402s1380</name>
</gene>
<comment type="caution">
    <text evidence="2">The sequence shown here is derived from an EMBL/GenBank/DDBJ whole genome shotgun (WGS) entry which is preliminary data.</text>
</comment>
<feature type="region of interest" description="Disordered" evidence="1">
    <location>
        <begin position="1"/>
        <end position="69"/>
    </location>
</feature>